<dbReference type="PANTHER" id="PTHR47966">
    <property type="entry name" value="BETA-SITE APP-CLEAVING ENZYME, ISOFORM A-RELATED"/>
    <property type="match status" value="1"/>
</dbReference>
<dbReference type="InterPro" id="IPR034164">
    <property type="entry name" value="Pepsin-like_dom"/>
</dbReference>
<dbReference type="Gene3D" id="2.40.70.10">
    <property type="entry name" value="Acid Proteases"/>
    <property type="match status" value="2"/>
</dbReference>
<feature type="domain" description="Peptidase A1" evidence="4">
    <location>
        <begin position="73"/>
        <end position="381"/>
    </location>
</feature>
<protein>
    <submittedName>
        <fullName evidence="5">3200_t:CDS:1</fullName>
    </submittedName>
</protein>
<sequence length="388" mass="43348">MQIRHIFVLIISILLLVNALPTKSSKSYTIPLKKKRISNSLILHYASGPSNAINIKRATNVSLSDEFSHDDAYFCEITLSNKKFNVMIDTGFGDFIIPSVNCNSTACENKVKYNPVNDTTFRTRNKTFGYVYFGGYVFGIRGTTTSMNINGYNSGLNNDTGIIGNSGLDFGLVDVLPNNFEFDEFDGILGLASQNELVIQPEENFYENIQEDFSDPNQIFSLKIGREADGTESELTIGGIDQSKYTGELFLTEVVDNVYWSIRLDGFSINGISLDFQGRIGKIVSGLSPIIVPFDDAHKIYQQIHNATDNDGRFTMPCENEFKVKIKISSVDFDIDLRDLIDVQQLNDQQICNNNGWILGTTFLKNVYSVYDGSNHKIGIAKLNKSIT</sequence>
<dbReference type="InterPro" id="IPR033121">
    <property type="entry name" value="PEPTIDASE_A1"/>
</dbReference>
<evidence type="ECO:0000256" key="1">
    <source>
        <dbReference type="ARBA" id="ARBA00007447"/>
    </source>
</evidence>
<dbReference type="OrthoDB" id="15189at2759"/>
<dbReference type="InterPro" id="IPR001461">
    <property type="entry name" value="Aspartic_peptidase_A1"/>
</dbReference>
<comment type="caution">
    <text evidence="5">The sequence shown here is derived from an EMBL/GenBank/DDBJ whole genome shotgun (WGS) entry which is preliminary data.</text>
</comment>
<organism evidence="5 6">
    <name type="scientific">Dentiscutata erythropus</name>
    <dbReference type="NCBI Taxonomy" id="1348616"/>
    <lineage>
        <taxon>Eukaryota</taxon>
        <taxon>Fungi</taxon>
        <taxon>Fungi incertae sedis</taxon>
        <taxon>Mucoromycota</taxon>
        <taxon>Glomeromycotina</taxon>
        <taxon>Glomeromycetes</taxon>
        <taxon>Diversisporales</taxon>
        <taxon>Gigasporaceae</taxon>
        <taxon>Dentiscutata</taxon>
    </lineage>
</organism>
<accession>A0A9N9DXM0</accession>
<feature type="disulfide bond" evidence="2">
    <location>
        <begin position="318"/>
        <end position="352"/>
    </location>
</feature>
<comment type="similarity">
    <text evidence="1">Belongs to the peptidase A1 family.</text>
</comment>
<dbReference type="EMBL" id="CAJVPY010005861">
    <property type="protein sequence ID" value="CAG8651823.1"/>
    <property type="molecule type" value="Genomic_DNA"/>
</dbReference>
<dbReference type="PRINTS" id="PR00792">
    <property type="entry name" value="PEPSIN"/>
</dbReference>
<evidence type="ECO:0000259" key="4">
    <source>
        <dbReference type="PROSITE" id="PS51767"/>
    </source>
</evidence>
<feature type="disulfide bond" evidence="2">
    <location>
        <begin position="102"/>
        <end position="107"/>
    </location>
</feature>
<evidence type="ECO:0000313" key="5">
    <source>
        <dbReference type="EMBL" id="CAG8651823.1"/>
    </source>
</evidence>
<evidence type="ECO:0000313" key="6">
    <source>
        <dbReference type="Proteomes" id="UP000789405"/>
    </source>
</evidence>
<dbReference type="GO" id="GO:0004190">
    <property type="term" value="F:aspartic-type endopeptidase activity"/>
    <property type="evidence" value="ECO:0007669"/>
    <property type="project" value="InterPro"/>
</dbReference>
<reference evidence="5" key="1">
    <citation type="submission" date="2021-06" db="EMBL/GenBank/DDBJ databases">
        <authorList>
            <person name="Kallberg Y."/>
            <person name="Tangrot J."/>
            <person name="Rosling A."/>
        </authorList>
    </citation>
    <scope>NUCLEOTIDE SEQUENCE</scope>
    <source>
        <strain evidence="5">MA453B</strain>
    </source>
</reference>
<dbReference type="Proteomes" id="UP000789405">
    <property type="component" value="Unassembled WGS sequence"/>
</dbReference>
<keyword evidence="6" id="KW-1185">Reference proteome</keyword>
<keyword evidence="2" id="KW-1015">Disulfide bond</keyword>
<feature type="signal peptide" evidence="3">
    <location>
        <begin position="1"/>
        <end position="19"/>
    </location>
</feature>
<proteinExistence type="inferred from homology"/>
<name>A0A9N9DXM0_9GLOM</name>
<feature type="chain" id="PRO_5040350568" evidence="3">
    <location>
        <begin position="20"/>
        <end position="388"/>
    </location>
</feature>
<dbReference type="PROSITE" id="PS51767">
    <property type="entry name" value="PEPTIDASE_A1"/>
    <property type="match status" value="1"/>
</dbReference>
<dbReference type="PANTHER" id="PTHR47966:SF51">
    <property type="entry name" value="BETA-SITE APP-CLEAVING ENZYME, ISOFORM A-RELATED"/>
    <property type="match status" value="1"/>
</dbReference>
<dbReference type="InterPro" id="IPR021109">
    <property type="entry name" value="Peptidase_aspartic_dom_sf"/>
</dbReference>
<gene>
    <name evidence="5" type="ORF">DERYTH_LOCUS10224</name>
</gene>
<dbReference type="AlphaFoldDB" id="A0A9N9DXM0"/>
<evidence type="ECO:0000256" key="3">
    <source>
        <dbReference type="SAM" id="SignalP"/>
    </source>
</evidence>
<keyword evidence="3" id="KW-0732">Signal</keyword>
<dbReference type="SUPFAM" id="SSF50630">
    <property type="entry name" value="Acid proteases"/>
    <property type="match status" value="1"/>
</dbReference>
<dbReference type="CDD" id="cd05471">
    <property type="entry name" value="pepsin_like"/>
    <property type="match status" value="1"/>
</dbReference>
<evidence type="ECO:0000256" key="2">
    <source>
        <dbReference type="PIRSR" id="PIRSR601461-2"/>
    </source>
</evidence>
<dbReference type="Pfam" id="PF00026">
    <property type="entry name" value="Asp"/>
    <property type="match status" value="1"/>
</dbReference>
<dbReference type="GO" id="GO:0006508">
    <property type="term" value="P:proteolysis"/>
    <property type="evidence" value="ECO:0007669"/>
    <property type="project" value="InterPro"/>
</dbReference>